<reference evidence="4 5" key="1">
    <citation type="journal article" date="2018" name="Nat. Biotechnol.">
        <title>A standardized bacterial taxonomy based on genome phylogeny substantially revises the tree of life.</title>
        <authorList>
            <person name="Parks D.H."/>
            <person name="Chuvochina M."/>
            <person name="Waite D.W."/>
            <person name="Rinke C."/>
            <person name="Skarshewski A."/>
            <person name="Chaumeil P.A."/>
            <person name="Hugenholtz P."/>
        </authorList>
    </citation>
    <scope>NUCLEOTIDE SEQUENCE [LARGE SCALE GENOMIC DNA]</scope>
    <source>
        <strain evidence="4">UBA8781</strain>
    </source>
</reference>
<feature type="domain" description="GFO/IDH/MocA-like oxidoreductase" evidence="3">
    <location>
        <begin position="131"/>
        <end position="255"/>
    </location>
</feature>
<dbReference type="SUPFAM" id="SSF51735">
    <property type="entry name" value="NAD(P)-binding Rossmann-fold domains"/>
    <property type="match status" value="1"/>
</dbReference>
<proteinExistence type="predicted"/>
<dbReference type="GO" id="GO:0016491">
    <property type="term" value="F:oxidoreductase activity"/>
    <property type="evidence" value="ECO:0007669"/>
    <property type="project" value="UniProtKB-KW"/>
</dbReference>
<dbReference type="InterPro" id="IPR000683">
    <property type="entry name" value="Gfo/Idh/MocA-like_OxRdtase_N"/>
</dbReference>
<dbReference type="RefSeq" id="WP_062193485.1">
    <property type="nucleotide sequence ID" value="NZ_DF967965.1"/>
</dbReference>
<sequence length="345" mass="37454">MSPMRVAVIGAGQIAQRGHLPGLLEAGAEITALCDNSHPQLEEIGATYHVRQVYRDWRAMLDAGGFEAVTICTPPFLHAEMAIECARRGLHVLVEKPMAVSLEQCDQMIAASEQAGTILMISHNQRFMAAHRLAKEILDAGLLGRLYLAHGVFGHGGPEIWSPSQQWYFRPDRAGAGVIADLGYHKLDLVRWLTGQEITAVGALGATFEKQTSLEDSAVMIVHLSGNTLATIQVSWVFRPDWENSLVLRGERGVLFIPTEASQPLRLSYRSSSGQVIESTHRCASSDTSGWFGAIRAFLTAIETGAPAPIDGKEGRAVMAAVLAATRSIQKQTLIPVTEVETIHD</sequence>
<dbReference type="OrthoDB" id="9815825at2"/>
<accession>A0A3D1JFA6</accession>
<dbReference type="Gene3D" id="3.30.360.10">
    <property type="entry name" value="Dihydrodipicolinate Reductase, domain 2"/>
    <property type="match status" value="1"/>
</dbReference>
<keyword evidence="1" id="KW-0560">Oxidoreductase</keyword>
<dbReference type="Pfam" id="PF22725">
    <property type="entry name" value="GFO_IDH_MocA_C3"/>
    <property type="match status" value="1"/>
</dbReference>
<dbReference type="PANTHER" id="PTHR43818">
    <property type="entry name" value="BCDNA.GH03377"/>
    <property type="match status" value="1"/>
</dbReference>
<dbReference type="SUPFAM" id="SSF55347">
    <property type="entry name" value="Glyceraldehyde-3-phosphate dehydrogenase-like, C-terminal domain"/>
    <property type="match status" value="1"/>
</dbReference>
<dbReference type="STRING" id="229919.GCA_001050195_02174"/>
<dbReference type="Pfam" id="PF01408">
    <property type="entry name" value="GFO_IDH_MocA"/>
    <property type="match status" value="1"/>
</dbReference>
<feature type="domain" description="Gfo/Idh/MocA-like oxidoreductase N-terminal" evidence="2">
    <location>
        <begin position="4"/>
        <end position="123"/>
    </location>
</feature>
<evidence type="ECO:0000313" key="5">
    <source>
        <dbReference type="Proteomes" id="UP000264141"/>
    </source>
</evidence>
<dbReference type="InterPro" id="IPR036291">
    <property type="entry name" value="NAD(P)-bd_dom_sf"/>
</dbReference>
<gene>
    <name evidence="4" type="ORF">DEQ80_03505</name>
</gene>
<protein>
    <submittedName>
        <fullName evidence="4">Gfo/Idh/MocA family oxidoreductase</fullName>
    </submittedName>
</protein>
<dbReference type="AlphaFoldDB" id="A0A3D1JFA6"/>
<evidence type="ECO:0000259" key="3">
    <source>
        <dbReference type="Pfam" id="PF22725"/>
    </source>
</evidence>
<organism evidence="4 5">
    <name type="scientific">Anaerolinea thermolimosa</name>
    <dbReference type="NCBI Taxonomy" id="229919"/>
    <lineage>
        <taxon>Bacteria</taxon>
        <taxon>Bacillati</taxon>
        <taxon>Chloroflexota</taxon>
        <taxon>Anaerolineae</taxon>
        <taxon>Anaerolineales</taxon>
        <taxon>Anaerolineaceae</taxon>
        <taxon>Anaerolinea</taxon>
    </lineage>
</organism>
<comment type="caution">
    <text evidence="4">The sequence shown here is derived from an EMBL/GenBank/DDBJ whole genome shotgun (WGS) entry which is preliminary data.</text>
</comment>
<name>A0A3D1JFA6_9CHLR</name>
<evidence type="ECO:0000256" key="1">
    <source>
        <dbReference type="ARBA" id="ARBA00023002"/>
    </source>
</evidence>
<evidence type="ECO:0000313" key="4">
    <source>
        <dbReference type="EMBL" id="HCE16905.1"/>
    </source>
</evidence>
<dbReference type="InterPro" id="IPR050463">
    <property type="entry name" value="Gfo/Idh/MocA_oxidrdct_glycsds"/>
</dbReference>
<evidence type="ECO:0000259" key="2">
    <source>
        <dbReference type="Pfam" id="PF01408"/>
    </source>
</evidence>
<dbReference type="GO" id="GO:0000166">
    <property type="term" value="F:nucleotide binding"/>
    <property type="evidence" value="ECO:0007669"/>
    <property type="project" value="InterPro"/>
</dbReference>
<dbReference type="EMBL" id="DPBP01000017">
    <property type="protein sequence ID" value="HCE16905.1"/>
    <property type="molecule type" value="Genomic_DNA"/>
</dbReference>
<dbReference type="InterPro" id="IPR055170">
    <property type="entry name" value="GFO_IDH_MocA-like_dom"/>
</dbReference>
<dbReference type="Proteomes" id="UP000264141">
    <property type="component" value="Unassembled WGS sequence"/>
</dbReference>
<dbReference type="Gene3D" id="3.40.50.720">
    <property type="entry name" value="NAD(P)-binding Rossmann-like Domain"/>
    <property type="match status" value="1"/>
</dbReference>
<dbReference type="PANTHER" id="PTHR43818:SF11">
    <property type="entry name" value="BCDNA.GH03377"/>
    <property type="match status" value="1"/>
</dbReference>